<proteinExistence type="predicted"/>
<dbReference type="InParanoid" id="A0A194XAW6"/>
<dbReference type="GeneID" id="28827286"/>
<gene>
    <name evidence="2" type="ORF">LY89DRAFT_706943</name>
</gene>
<dbReference type="InterPro" id="IPR002347">
    <property type="entry name" value="SDR_fam"/>
</dbReference>
<dbReference type="InterPro" id="IPR036291">
    <property type="entry name" value="NAD(P)-bd_dom_sf"/>
</dbReference>
<keyword evidence="3" id="KW-1185">Reference proteome</keyword>
<accession>A0A194XAW6</accession>
<dbReference type="Pfam" id="PF00106">
    <property type="entry name" value="adh_short"/>
    <property type="match status" value="1"/>
</dbReference>
<evidence type="ECO:0000256" key="1">
    <source>
        <dbReference type="ARBA" id="ARBA00023002"/>
    </source>
</evidence>
<dbReference type="STRING" id="149040.A0A194XAW6"/>
<dbReference type="RefSeq" id="XP_018071668.1">
    <property type="nucleotide sequence ID" value="XM_018217560.1"/>
</dbReference>
<evidence type="ECO:0000313" key="2">
    <source>
        <dbReference type="EMBL" id="KUJ17313.1"/>
    </source>
</evidence>
<evidence type="ECO:0000313" key="3">
    <source>
        <dbReference type="Proteomes" id="UP000070700"/>
    </source>
</evidence>
<keyword evidence="1" id="KW-0560">Oxidoreductase</keyword>
<protein>
    <submittedName>
        <fullName evidence="2">Putative 3-oxoacyl-reductase</fullName>
    </submittedName>
</protein>
<dbReference type="EMBL" id="KQ947414">
    <property type="protein sequence ID" value="KUJ17313.1"/>
    <property type="molecule type" value="Genomic_DNA"/>
</dbReference>
<dbReference type="GO" id="GO:0016491">
    <property type="term" value="F:oxidoreductase activity"/>
    <property type="evidence" value="ECO:0007669"/>
    <property type="project" value="UniProtKB-KW"/>
</dbReference>
<dbReference type="AlphaFoldDB" id="A0A194XAW6"/>
<dbReference type="KEGG" id="psco:LY89DRAFT_706943"/>
<dbReference type="SUPFAM" id="SSF51735">
    <property type="entry name" value="NAD(P)-binding Rossmann-fold domains"/>
    <property type="match status" value="1"/>
</dbReference>
<dbReference type="Proteomes" id="UP000070700">
    <property type="component" value="Unassembled WGS sequence"/>
</dbReference>
<dbReference type="Gene3D" id="3.40.50.720">
    <property type="entry name" value="NAD(P)-binding Rossmann-like Domain"/>
    <property type="match status" value="1"/>
</dbReference>
<dbReference type="PANTHER" id="PTHR43157:SF31">
    <property type="entry name" value="PHOSPHATIDYLINOSITOL-GLYCAN BIOSYNTHESIS CLASS F PROTEIN"/>
    <property type="match status" value="1"/>
</dbReference>
<sequence>MTFVGYLFRQVFVHPSQIPSDTNLEDQTIIITGANSGIGLEAARQCVRMKAKTLILAVRSSCKGEAAKKDILSTNPGSSTQVEIWILDMESFESVLAFGERASALPFLNIAMLNAGVFKFEWTVSESSGIESSLQVNHLSTALLSLLLLPVLRKTSQESGHPARLTITSSEVHMWTPFKEQKAEKILDRLNDKQFFSDSMDRYSVSKLVSLMWIRELASRVPSEAVTINLINPGSVDTGLHRDGNKFIQTFDRVVGRTPEEGGRLLIDAAVVKGENTHGKYLSEAKVTNMSAFVRSKEGEKIQKRLWDETAVMLESHVPQSKLEEMLRNVDTMGD</sequence>
<dbReference type="OrthoDB" id="542013at2759"/>
<reference evidence="2 3" key="1">
    <citation type="submission" date="2015-10" db="EMBL/GenBank/DDBJ databases">
        <title>Full genome of DAOMC 229536 Phialocephala scopiformis, a fungal endophyte of spruce producing the potent anti-insectan compound rugulosin.</title>
        <authorList>
            <consortium name="DOE Joint Genome Institute"/>
            <person name="Walker A.K."/>
            <person name="Frasz S.L."/>
            <person name="Seifert K.A."/>
            <person name="Miller J.D."/>
            <person name="Mondo S.J."/>
            <person name="Labutti K."/>
            <person name="Lipzen A."/>
            <person name="Dockter R."/>
            <person name="Kennedy M."/>
            <person name="Grigoriev I.V."/>
            <person name="Spatafora J.W."/>
        </authorList>
    </citation>
    <scope>NUCLEOTIDE SEQUENCE [LARGE SCALE GENOMIC DNA]</scope>
    <source>
        <strain evidence="2 3">CBS 120377</strain>
    </source>
</reference>
<name>A0A194XAW6_MOLSC</name>
<organism evidence="2 3">
    <name type="scientific">Mollisia scopiformis</name>
    <name type="common">Conifer needle endophyte fungus</name>
    <name type="synonym">Phialocephala scopiformis</name>
    <dbReference type="NCBI Taxonomy" id="149040"/>
    <lineage>
        <taxon>Eukaryota</taxon>
        <taxon>Fungi</taxon>
        <taxon>Dikarya</taxon>
        <taxon>Ascomycota</taxon>
        <taxon>Pezizomycotina</taxon>
        <taxon>Leotiomycetes</taxon>
        <taxon>Helotiales</taxon>
        <taxon>Mollisiaceae</taxon>
        <taxon>Mollisia</taxon>
    </lineage>
</organism>
<dbReference type="PRINTS" id="PR00081">
    <property type="entry name" value="GDHRDH"/>
</dbReference>
<dbReference type="PANTHER" id="PTHR43157">
    <property type="entry name" value="PHOSPHATIDYLINOSITOL-GLYCAN BIOSYNTHESIS CLASS F PROTEIN-RELATED"/>
    <property type="match status" value="1"/>
</dbReference>